<sequence>MFGKKECTTGDPIAPPAAHTARMRSGEIYKGEHWEPSIADYSMVPTKATDAALEAAKGWKRPEEVPQRKDCVGVLQTMSWPNRIAILFVVLFILSFLIVVPIHGKNQSDEARRQKEKAEAYNQSSLDETEESAEEPMNLRRFWEEPSPISTLTSGPSTLASVIPVTTTFITRTRATSSERLTATISRH</sequence>
<dbReference type="OrthoDB" id="10582741at2759"/>
<name>A0A1V6P0D4_PENDC</name>
<keyword evidence="4" id="KW-1185">Reference proteome</keyword>
<proteinExistence type="predicted"/>
<feature type="transmembrane region" description="Helical" evidence="2">
    <location>
        <begin position="84"/>
        <end position="104"/>
    </location>
</feature>
<evidence type="ECO:0000256" key="2">
    <source>
        <dbReference type="SAM" id="Phobius"/>
    </source>
</evidence>
<dbReference type="AlphaFoldDB" id="A0A1V6P0D4"/>
<keyword evidence="2" id="KW-0812">Transmembrane</keyword>
<evidence type="ECO:0000313" key="3">
    <source>
        <dbReference type="EMBL" id="OQD70277.1"/>
    </source>
</evidence>
<evidence type="ECO:0000313" key="4">
    <source>
        <dbReference type="Proteomes" id="UP000191522"/>
    </source>
</evidence>
<feature type="region of interest" description="Disordered" evidence="1">
    <location>
        <begin position="107"/>
        <end position="136"/>
    </location>
</feature>
<accession>A0A1V6P0D4</accession>
<comment type="caution">
    <text evidence="3">The sequence shown here is derived from an EMBL/GenBank/DDBJ whole genome shotgun (WGS) entry which is preliminary data.</text>
</comment>
<dbReference type="Proteomes" id="UP000191522">
    <property type="component" value="Unassembled WGS sequence"/>
</dbReference>
<gene>
    <name evidence="3" type="ORF">PENDEC_c025G04786</name>
</gene>
<dbReference type="EMBL" id="MDYL01000025">
    <property type="protein sequence ID" value="OQD70277.1"/>
    <property type="molecule type" value="Genomic_DNA"/>
</dbReference>
<organism evidence="3 4">
    <name type="scientific">Penicillium decumbens</name>
    <dbReference type="NCBI Taxonomy" id="69771"/>
    <lineage>
        <taxon>Eukaryota</taxon>
        <taxon>Fungi</taxon>
        <taxon>Dikarya</taxon>
        <taxon>Ascomycota</taxon>
        <taxon>Pezizomycotina</taxon>
        <taxon>Eurotiomycetes</taxon>
        <taxon>Eurotiomycetidae</taxon>
        <taxon>Eurotiales</taxon>
        <taxon>Aspergillaceae</taxon>
        <taxon>Penicillium</taxon>
    </lineage>
</organism>
<keyword evidence="2" id="KW-0472">Membrane</keyword>
<feature type="compositionally biased region" description="Basic and acidic residues" evidence="1">
    <location>
        <begin position="107"/>
        <end position="119"/>
    </location>
</feature>
<keyword evidence="2" id="KW-1133">Transmembrane helix</keyword>
<protein>
    <submittedName>
        <fullName evidence="3">Uncharacterized protein</fullName>
    </submittedName>
</protein>
<evidence type="ECO:0000256" key="1">
    <source>
        <dbReference type="SAM" id="MobiDB-lite"/>
    </source>
</evidence>
<reference evidence="4" key="1">
    <citation type="journal article" date="2017" name="Nat. Microbiol.">
        <title>Global analysis of biosynthetic gene clusters reveals vast potential of secondary metabolite production in Penicillium species.</title>
        <authorList>
            <person name="Nielsen J.C."/>
            <person name="Grijseels S."/>
            <person name="Prigent S."/>
            <person name="Ji B."/>
            <person name="Dainat J."/>
            <person name="Nielsen K.F."/>
            <person name="Frisvad J.C."/>
            <person name="Workman M."/>
            <person name="Nielsen J."/>
        </authorList>
    </citation>
    <scope>NUCLEOTIDE SEQUENCE [LARGE SCALE GENOMIC DNA]</scope>
    <source>
        <strain evidence="4">IBT 11843</strain>
    </source>
</reference>